<sequence>MGICISTPADMASLQIDKKAREEQRATLFVKKFLLLGTGESGKSTIFKQLTHIYGEGFTVEDRMQFVGIIYNNVISSMKVLLEQSGIYRNGAVCDGEELDCAIPDELTASADIVLALASESVLTKEHADIMKSLWKSNGIQNVYKLRSDYQLNDSSGYFFDRLDAVVESDYCPTYDDMLRSRVRTTGIVETSFMISPNQFCVYDVGGQRNERRKWIHCFEGVTAVLFVVAISEYDQKLYEDESVNRMAEAMELFSEICNLKWFQETSMILFLNKSDLFLEKLKRKPISVFFKNYSGDRHDFDENWRYIKNQFEGLNHQDKEIYTHITCATDTNSVDQVFMAAKDIVIRASLRRGGLL</sequence>
<dbReference type="GO" id="GO:0031683">
    <property type="term" value="F:G-protein beta/gamma-subunit complex binding"/>
    <property type="evidence" value="ECO:0007669"/>
    <property type="project" value="InterPro"/>
</dbReference>
<organism evidence="11">
    <name type="scientific">Hirondellea gigas</name>
    <dbReference type="NCBI Taxonomy" id="1518452"/>
    <lineage>
        <taxon>Eukaryota</taxon>
        <taxon>Metazoa</taxon>
        <taxon>Ecdysozoa</taxon>
        <taxon>Arthropoda</taxon>
        <taxon>Crustacea</taxon>
        <taxon>Multicrustacea</taxon>
        <taxon>Malacostraca</taxon>
        <taxon>Eumalacostraca</taxon>
        <taxon>Peracarida</taxon>
        <taxon>Amphipoda</taxon>
        <taxon>Amphilochidea</taxon>
        <taxon>Lysianassida</taxon>
        <taxon>Lysianassidira</taxon>
        <taxon>Lysianassoidea</taxon>
        <taxon>Lysianassidae</taxon>
        <taxon>Hirondellea</taxon>
    </lineage>
</organism>
<dbReference type="CDD" id="cd00066">
    <property type="entry name" value="G-alpha"/>
    <property type="match status" value="1"/>
</dbReference>
<feature type="binding site" evidence="9">
    <location>
        <begin position="154"/>
        <end position="155"/>
    </location>
    <ligand>
        <name>GTP</name>
        <dbReference type="ChEBI" id="CHEBI:37565"/>
    </ligand>
</feature>
<feature type="binding site" evidence="10">
    <location>
        <position position="44"/>
    </location>
    <ligand>
        <name>Mg(2+)</name>
        <dbReference type="ChEBI" id="CHEBI:18420"/>
    </ligand>
</feature>
<keyword evidence="3 9" id="KW-0547">Nucleotide-binding</keyword>
<dbReference type="GO" id="GO:0005834">
    <property type="term" value="C:heterotrimeric G-protein complex"/>
    <property type="evidence" value="ECO:0007669"/>
    <property type="project" value="TreeGrafter"/>
</dbReference>
<dbReference type="GO" id="GO:0046872">
    <property type="term" value="F:metal ion binding"/>
    <property type="evidence" value="ECO:0007669"/>
    <property type="project" value="UniProtKB-KW"/>
</dbReference>
<accession>A0A6A7GBR4</accession>
<dbReference type="EMBL" id="IACT01008470">
    <property type="protein sequence ID" value="LAC27582.1"/>
    <property type="molecule type" value="mRNA"/>
</dbReference>
<dbReference type="GO" id="GO:0003924">
    <property type="term" value="F:GTPase activity"/>
    <property type="evidence" value="ECO:0007669"/>
    <property type="project" value="InterPro"/>
</dbReference>
<keyword evidence="1" id="KW-0519">Myristate</keyword>
<feature type="binding site" evidence="9">
    <location>
        <begin position="204"/>
        <end position="208"/>
    </location>
    <ligand>
        <name>GTP</name>
        <dbReference type="ChEBI" id="CHEBI:37565"/>
    </ligand>
</feature>
<dbReference type="FunFam" id="3.40.50.300:FF:002307">
    <property type="entry name" value="Guanine nucleotide-binding protein G(k) subunit alpha"/>
    <property type="match status" value="1"/>
</dbReference>
<dbReference type="GO" id="GO:0005525">
    <property type="term" value="F:GTP binding"/>
    <property type="evidence" value="ECO:0007669"/>
    <property type="project" value="UniProtKB-KW"/>
</dbReference>
<protein>
    <submittedName>
        <fullName evidence="11">Guanine nucleotide-binding protein G(I) subunit alpha isoform X1</fullName>
    </submittedName>
</protein>
<evidence type="ECO:0000256" key="7">
    <source>
        <dbReference type="ARBA" id="ARBA00023224"/>
    </source>
</evidence>
<feature type="binding site" evidence="9">
    <location>
        <begin position="40"/>
        <end position="45"/>
    </location>
    <ligand>
        <name>GTP</name>
        <dbReference type="ChEBI" id="CHEBI:37565"/>
    </ligand>
</feature>
<keyword evidence="7" id="KW-0807">Transducer</keyword>
<evidence type="ECO:0000256" key="1">
    <source>
        <dbReference type="ARBA" id="ARBA00022707"/>
    </source>
</evidence>
<evidence type="ECO:0000313" key="11">
    <source>
        <dbReference type="EMBL" id="LAC27582.1"/>
    </source>
</evidence>
<dbReference type="Gene3D" id="1.10.400.10">
    <property type="entry name" value="GI Alpha 1, domain 2-like"/>
    <property type="match status" value="1"/>
</dbReference>
<keyword evidence="8" id="KW-0449">Lipoprotein</keyword>
<feature type="binding site" evidence="9">
    <location>
        <begin position="273"/>
        <end position="276"/>
    </location>
    <ligand>
        <name>GTP</name>
        <dbReference type="ChEBI" id="CHEBI:37565"/>
    </ligand>
</feature>
<evidence type="ECO:0000256" key="3">
    <source>
        <dbReference type="ARBA" id="ARBA00022741"/>
    </source>
</evidence>
<evidence type="ECO:0000256" key="2">
    <source>
        <dbReference type="ARBA" id="ARBA00022723"/>
    </source>
</evidence>
<dbReference type="PRINTS" id="PR00318">
    <property type="entry name" value="GPROTEINA"/>
</dbReference>
<dbReference type="PANTHER" id="PTHR10218:SF302">
    <property type="entry name" value="GUANINE NUCLEOTIDE-BINDING PROTEIN ALPHA-5 SUBUNIT"/>
    <property type="match status" value="1"/>
</dbReference>
<dbReference type="GO" id="GO:0001664">
    <property type="term" value="F:G protein-coupled receptor binding"/>
    <property type="evidence" value="ECO:0007669"/>
    <property type="project" value="TreeGrafter"/>
</dbReference>
<evidence type="ECO:0000256" key="5">
    <source>
        <dbReference type="ARBA" id="ARBA00023134"/>
    </source>
</evidence>
<dbReference type="GO" id="GO:0007188">
    <property type="term" value="P:adenylate cyclase-modulating G protein-coupled receptor signaling pathway"/>
    <property type="evidence" value="ECO:0007669"/>
    <property type="project" value="TreeGrafter"/>
</dbReference>
<reference evidence="11" key="1">
    <citation type="submission" date="2017-11" db="EMBL/GenBank/DDBJ databases">
        <title>The sensing device of the deep-sea amphipod.</title>
        <authorList>
            <person name="Kobayashi H."/>
            <person name="Nagahama T."/>
            <person name="Arai W."/>
            <person name="Sasagawa Y."/>
            <person name="Umeda M."/>
            <person name="Hayashi T."/>
            <person name="Nikaido I."/>
            <person name="Watanabe H."/>
            <person name="Oguri K."/>
            <person name="Kitazato H."/>
            <person name="Fujioka K."/>
            <person name="Kido Y."/>
            <person name="Takami H."/>
        </authorList>
    </citation>
    <scope>NUCLEOTIDE SEQUENCE</scope>
    <source>
        <tissue evidence="11">Whole body</tissue>
    </source>
</reference>
<keyword evidence="5 9" id="KW-0342">GTP-binding</keyword>
<dbReference type="SUPFAM" id="SSF52540">
    <property type="entry name" value="P-loop containing nucleoside triphosphate hydrolases"/>
    <property type="match status" value="1"/>
</dbReference>
<dbReference type="SUPFAM" id="SSF47895">
    <property type="entry name" value="Transducin (alpha subunit), insertion domain"/>
    <property type="match status" value="1"/>
</dbReference>
<evidence type="ECO:0000256" key="4">
    <source>
        <dbReference type="ARBA" id="ARBA00022842"/>
    </source>
</evidence>
<dbReference type="PANTHER" id="PTHR10218">
    <property type="entry name" value="GTP-BINDING PROTEIN ALPHA SUBUNIT"/>
    <property type="match status" value="1"/>
</dbReference>
<feature type="binding site" evidence="10">
    <location>
        <position position="185"/>
    </location>
    <ligand>
        <name>Mg(2+)</name>
        <dbReference type="ChEBI" id="CHEBI:18420"/>
    </ligand>
</feature>
<dbReference type="InterPro" id="IPR001019">
    <property type="entry name" value="Gprotein_alpha_su"/>
</dbReference>
<keyword evidence="2 10" id="KW-0479">Metal-binding</keyword>
<proteinExistence type="evidence at transcript level"/>
<evidence type="ECO:0000256" key="10">
    <source>
        <dbReference type="PIRSR" id="PIRSR601019-2"/>
    </source>
</evidence>
<keyword evidence="4 10" id="KW-0460">Magnesium</keyword>
<dbReference type="InterPro" id="IPR011025">
    <property type="entry name" value="GproteinA_insert"/>
</dbReference>
<evidence type="ECO:0000256" key="6">
    <source>
        <dbReference type="ARBA" id="ARBA00023139"/>
    </source>
</evidence>
<evidence type="ECO:0000256" key="9">
    <source>
        <dbReference type="PIRSR" id="PIRSR601019-1"/>
    </source>
</evidence>
<dbReference type="SMART" id="SM00275">
    <property type="entry name" value="G_alpha"/>
    <property type="match status" value="1"/>
</dbReference>
<dbReference type="Gene3D" id="3.40.50.300">
    <property type="entry name" value="P-loop containing nucleotide triphosphate hydrolases"/>
    <property type="match status" value="1"/>
</dbReference>
<dbReference type="GO" id="GO:0005737">
    <property type="term" value="C:cytoplasm"/>
    <property type="evidence" value="ECO:0007669"/>
    <property type="project" value="TreeGrafter"/>
</dbReference>
<feature type="binding site" evidence="9">
    <location>
        <position position="329"/>
    </location>
    <ligand>
        <name>GTP</name>
        <dbReference type="ChEBI" id="CHEBI:37565"/>
    </ligand>
</feature>
<dbReference type="Pfam" id="PF00503">
    <property type="entry name" value="G-alpha"/>
    <property type="match status" value="1"/>
</dbReference>
<dbReference type="InterPro" id="IPR027417">
    <property type="entry name" value="P-loop_NTPase"/>
</dbReference>
<feature type="binding site" evidence="9">
    <location>
        <begin position="179"/>
        <end position="185"/>
    </location>
    <ligand>
        <name>GTP</name>
        <dbReference type="ChEBI" id="CHEBI:37565"/>
    </ligand>
</feature>
<dbReference type="AlphaFoldDB" id="A0A6A7GBR4"/>
<keyword evidence="6" id="KW-0564">Palmitate</keyword>
<name>A0A6A7GBR4_9CRUS</name>
<dbReference type="PROSITE" id="PS51882">
    <property type="entry name" value="G_ALPHA"/>
    <property type="match status" value="1"/>
</dbReference>
<evidence type="ECO:0000256" key="8">
    <source>
        <dbReference type="ARBA" id="ARBA00023288"/>
    </source>
</evidence>